<name>A0A178ZKX8_9EURO</name>
<dbReference type="AlphaFoldDB" id="A0A178ZKX8"/>
<evidence type="ECO:0000313" key="1">
    <source>
        <dbReference type="EMBL" id="OAP60449.1"/>
    </source>
</evidence>
<sequence length="95" mass="10544">MASNTTQGIQSRTIWEPSTTKPMATVSKITVTSAPSAPSAPSRPIDQIVDAYRHRYASYLASTFHISVEAANLEANYQLRPRRRSEASESDVYRV</sequence>
<evidence type="ECO:0000313" key="2">
    <source>
        <dbReference type="Proteomes" id="UP000078343"/>
    </source>
</evidence>
<dbReference type="Proteomes" id="UP000078343">
    <property type="component" value="Unassembled WGS sequence"/>
</dbReference>
<gene>
    <name evidence="1" type="ORF">AYL99_05451</name>
</gene>
<dbReference type="EMBL" id="LVYI01000004">
    <property type="protein sequence ID" value="OAP60449.1"/>
    <property type="molecule type" value="Genomic_DNA"/>
</dbReference>
<dbReference type="GeneID" id="30009619"/>
<keyword evidence="2" id="KW-1185">Reference proteome</keyword>
<dbReference type="RefSeq" id="XP_018693816.1">
    <property type="nucleotide sequence ID" value="XM_018836963.1"/>
</dbReference>
<organism evidence="1 2">
    <name type="scientific">Fonsecaea erecta</name>
    <dbReference type="NCBI Taxonomy" id="1367422"/>
    <lineage>
        <taxon>Eukaryota</taxon>
        <taxon>Fungi</taxon>
        <taxon>Dikarya</taxon>
        <taxon>Ascomycota</taxon>
        <taxon>Pezizomycotina</taxon>
        <taxon>Eurotiomycetes</taxon>
        <taxon>Chaetothyriomycetidae</taxon>
        <taxon>Chaetothyriales</taxon>
        <taxon>Herpotrichiellaceae</taxon>
        <taxon>Fonsecaea</taxon>
    </lineage>
</organism>
<reference evidence="1 2" key="1">
    <citation type="submission" date="2016-04" db="EMBL/GenBank/DDBJ databases">
        <title>Draft genome of Fonsecaea erecta CBS 125763.</title>
        <authorList>
            <person name="Weiss V.A."/>
            <person name="Vicente V.A."/>
            <person name="Raittz R.T."/>
            <person name="Moreno L.F."/>
            <person name="De Souza E.M."/>
            <person name="Pedrosa F.O."/>
            <person name="Steffens M.B."/>
            <person name="Faoro H."/>
            <person name="Tadra-Sfeir M.Z."/>
            <person name="Najafzadeh M.J."/>
            <person name="Felipe M.S."/>
            <person name="Teixeira M."/>
            <person name="Sun J."/>
            <person name="Xi L."/>
            <person name="Gomes R."/>
            <person name="De Azevedo C.M."/>
            <person name="Salgado C.G."/>
            <person name="Da Silva M.B."/>
            <person name="Nascimento M.F."/>
            <person name="Queiroz-Telles F."/>
            <person name="Attili D.S."/>
            <person name="Gorbushina A."/>
        </authorList>
    </citation>
    <scope>NUCLEOTIDE SEQUENCE [LARGE SCALE GENOMIC DNA]</scope>
    <source>
        <strain evidence="1 2">CBS 125763</strain>
    </source>
</reference>
<dbReference type="OrthoDB" id="3935170at2759"/>
<comment type="caution">
    <text evidence="1">The sequence shown here is derived from an EMBL/GenBank/DDBJ whole genome shotgun (WGS) entry which is preliminary data.</text>
</comment>
<proteinExistence type="predicted"/>
<accession>A0A178ZKX8</accession>
<protein>
    <submittedName>
        <fullName evidence="1">Uncharacterized protein</fullName>
    </submittedName>
</protein>